<reference evidence="1 2" key="2">
    <citation type="submission" date="2019-01" db="EMBL/GenBank/DDBJ databases">
        <title>The decoding of complex shrimp genome reveals the adaptation for benthos swimmer, frequently molting mechanism and breeding impact on genome.</title>
        <authorList>
            <person name="Sun Y."/>
            <person name="Gao Y."/>
            <person name="Yu Y."/>
        </authorList>
    </citation>
    <scope>NUCLEOTIDE SEQUENCE [LARGE SCALE GENOMIC DNA]</scope>
    <source>
        <tissue evidence="1">Muscle</tissue>
    </source>
</reference>
<dbReference type="EMBL" id="QCYY01002736">
    <property type="protein sequence ID" value="ROT67959.1"/>
    <property type="molecule type" value="Genomic_DNA"/>
</dbReference>
<reference evidence="1 2" key="1">
    <citation type="submission" date="2018-04" db="EMBL/GenBank/DDBJ databases">
        <authorList>
            <person name="Zhang X."/>
            <person name="Yuan J."/>
            <person name="Li F."/>
            <person name="Xiang J."/>
        </authorList>
    </citation>
    <scope>NUCLEOTIDE SEQUENCE [LARGE SCALE GENOMIC DNA]</scope>
    <source>
        <tissue evidence="1">Muscle</tissue>
    </source>
</reference>
<dbReference type="Proteomes" id="UP000283509">
    <property type="component" value="Unassembled WGS sequence"/>
</dbReference>
<protein>
    <submittedName>
        <fullName evidence="1">Uncharacterized protein</fullName>
    </submittedName>
</protein>
<keyword evidence="2" id="KW-1185">Reference proteome</keyword>
<proteinExistence type="predicted"/>
<name>A0A423SUT0_PENVA</name>
<accession>A0A423SUT0</accession>
<evidence type="ECO:0000313" key="2">
    <source>
        <dbReference type="Proteomes" id="UP000283509"/>
    </source>
</evidence>
<dbReference type="OrthoDB" id="6334967at2759"/>
<gene>
    <name evidence="1" type="ORF">C7M84_013940</name>
</gene>
<evidence type="ECO:0000313" key="1">
    <source>
        <dbReference type="EMBL" id="ROT67959.1"/>
    </source>
</evidence>
<dbReference type="AlphaFoldDB" id="A0A423SUT0"/>
<comment type="caution">
    <text evidence="1">The sequence shown here is derived from an EMBL/GenBank/DDBJ whole genome shotgun (WGS) entry which is preliminary data.</text>
</comment>
<organism evidence="1 2">
    <name type="scientific">Penaeus vannamei</name>
    <name type="common">Whiteleg shrimp</name>
    <name type="synonym">Litopenaeus vannamei</name>
    <dbReference type="NCBI Taxonomy" id="6689"/>
    <lineage>
        <taxon>Eukaryota</taxon>
        <taxon>Metazoa</taxon>
        <taxon>Ecdysozoa</taxon>
        <taxon>Arthropoda</taxon>
        <taxon>Crustacea</taxon>
        <taxon>Multicrustacea</taxon>
        <taxon>Malacostraca</taxon>
        <taxon>Eumalacostraca</taxon>
        <taxon>Eucarida</taxon>
        <taxon>Decapoda</taxon>
        <taxon>Dendrobranchiata</taxon>
        <taxon>Penaeoidea</taxon>
        <taxon>Penaeidae</taxon>
        <taxon>Penaeus</taxon>
    </lineage>
</organism>
<sequence length="144" mass="16805">MWSFSSSWRAEEELQDDLEQLFDDPHYLVEANKLRAYFSYLKLENEKCRQKFLCELATDPEAFFPASDIFLKELQPSHGPVKEDAKNRFWLYQEASRAGLMGGRGECVRLFPACRTPITDIINTSVLKVWQFIGRKLNISFTDN</sequence>